<keyword evidence="7" id="KW-1185">Reference proteome</keyword>
<evidence type="ECO:0000313" key="7">
    <source>
        <dbReference type="Proteomes" id="UP000094336"/>
    </source>
</evidence>
<dbReference type="GO" id="GO:0003729">
    <property type="term" value="F:mRNA binding"/>
    <property type="evidence" value="ECO:0007669"/>
    <property type="project" value="InterPro"/>
</dbReference>
<protein>
    <recommendedName>
        <fullName evidence="5">RRM domain-containing protein</fullName>
    </recommendedName>
</protein>
<dbReference type="EMBL" id="KV454432">
    <property type="protein sequence ID" value="ODQ79385.1"/>
    <property type="molecule type" value="Genomic_DNA"/>
</dbReference>
<organism evidence="6 7">
    <name type="scientific">Babjeviella inositovora NRRL Y-12698</name>
    <dbReference type="NCBI Taxonomy" id="984486"/>
    <lineage>
        <taxon>Eukaryota</taxon>
        <taxon>Fungi</taxon>
        <taxon>Dikarya</taxon>
        <taxon>Ascomycota</taxon>
        <taxon>Saccharomycotina</taxon>
        <taxon>Pichiomycetes</taxon>
        <taxon>Serinales incertae sedis</taxon>
        <taxon>Babjeviella</taxon>
    </lineage>
</organism>
<sequence>MSFTGVHPEQSGFAPPMQALGANHPTELASNFPIPQPPNESFVNSSVKPRTLWMGDLDPWATEESVGQIWNNVGKNVLVKLIRVKRGSHQGDPNFTPHSGYCFVEFDSFDDAQYALSLNGSPIPNASDGSDHSGSDSGNFKAFRLNWAAGATLSSPISQSPEYSLFVGDLSPQTTEAHLLALFQTKYQSIKTVRVMTDPVSGSSRCFGFVRFSNEFERSQAVAEMQGVWLSGRPLRVAFATPRNIASNSSPSAANGLMMSHAVPPHARIPSHPLGMPAHGGYENYMLPPGMAPAPGYHGISPQQPPMPFYPQQASGAGEANSGNPSMPPQAPKSMAAQAFTDPTNTTVFVGGLTSGVPEQTLLQLFQPFGHILHVKIPPGKGCGFVRFGQREDAERAIAGMQGFAISGSRIRLSWGRSQHNGNMAGNPHPNQMPPHFMNQPQQFGSNGNPGASHAPPFDLQMGMMMMPGDPQTNASNFQGGFHAPPPFPLPAHDQSGGMMGNRFHGRGDMNALDQGMQRLNMDAPLTDGYLADTSAQPQHIPPELLGQGGDLHLRNRKNDSASSTSSGASQTSAVSGSNGLGANVVSQSALLQQQVDATDGSGGSSKLKEMYQAASRGQLDSI</sequence>
<dbReference type="InterPro" id="IPR012677">
    <property type="entry name" value="Nucleotide-bd_a/b_plait_sf"/>
</dbReference>
<dbReference type="Proteomes" id="UP000094336">
    <property type="component" value="Unassembled WGS sequence"/>
</dbReference>
<dbReference type="PANTHER" id="PTHR47640:SF10">
    <property type="entry name" value="TRNA SELENOCYSTEINE 1-ASSOCIATED PROTEIN 1-RELATED"/>
    <property type="match status" value="1"/>
</dbReference>
<dbReference type="RefSeq" id="XP_018984713.1">
    <property type="nucleotide sequence ID" value="XM_019129010.1"/>
</dbReference>
<dbReference type="STRING" id="984486.A0A1E3QNX8"/>
<name>A0A1E3QNX8_9ASCO</name>
<reference evidence="7" key="1">
    <citation type="submission" date="2016-05" db="EMBL/GenBank/DDBJ databases">
        <title>Comparative genomics of biotechnologically important yeasts.</title>
        <authorList>
            <consortium name="DOE Joint Genome Institute"/>
            <person name="Riley R."/>
            <person name="Haridas S."/>
            <person name="Wolfe K.H."/>
            <person name="Lopes M.R."/>
            <person name="Hittinger C.T."/>
            <person name="Goker M."/>
            <person name="Salamov A."/>
            <person name="Wisecaver J."/>
            <person name="Long T.M."/>
            <person name="Aerts A.L."/>
            <person name="Barry K."/>
            <person name="Choi C."/>
            <person name="Clum A."/>
            <person name="Coughlan A.Y."/>
            <person name="Deshpande S."/>
            <person name="Douglass A.P."/>
            <person name="Hanson S.J."/>
            <person name="Klenk H.-P."/>
            <person name="Labutti K."/>
            <person name="Lapidus A."/>
            <person name="Lindquist E."/>
            <person name="Lipzen A."/>
            <person name="Meier-Kolthoff J.P."/>
            <person name="Ohm R.A."/>
            <person name="Otillar R.P."/>
            <person name="Pangilinan J."/>
            <person name="Peng Y."/>
            <person name="Rokas A."/>
            <person name="Rosa C.A."/>
            <person name="Scheuner C."/>
            <person name="Sibirny A.A."/>
            <person name="Slot J.C."/>
            <person name="Stielow J.B."/>
            <person name="Sun H."/>
            <person name="Kurtzman C.P."/>
            <person name="Blackwell M."/>
            <person name="Grigoriev I.V."/>
            <person name="Jeffries T.W."/>
        </authorList>
    </citation>
    <scope>NUCLEOTIDE SEQUENCE [LARGE SCALE GENOMIC DNA]</scope>
    <source>
        <strain evidence="7">NRRL Y-12698</strain>
    </source>
</reference>
<dbReference type="GeneID" id="30146863"/>
<evidence type="ECO:0000256" key="1">
    <source>
        <dbReference type="ARBA" id="ARBA00022737"/>
    </source>
</evidence>
<dbReference type="InterPro" id="IPR000504">
    <property type="entry name" value="RRM_dom"/>
</dbReference>
<dbReference type="Gene3D" id="3.30.70.330">
    <property type="match status" value="3"/>
</dbReference>
<dbReference type="InterPro" id="IPR050825">
    <property type="entry name" value="RBM42_RBP45_47-like"/>
</dbReference>
<accession>A0A1E3QNX8</accession>
<evidence type="ECO:0000256" key="3">
    <source>
        <dbReference type="PROSITE-ProRule" id="PRU00176"/>
    </source>
</evidence>
<dbReference type="InterPro" id="IPR035979">
    <property type="entry name" value="RBD_domain_sf"/>
</dbReference>
<feature type="region of interest" description="Disordered" evidence="4">
    <location>
        <begin position="528"/>
        <end position="580"/>
    </location>
</feature>
<dbReference type="GO" id="GO:0005829">
    <property type="term" value="C:cytosol"/>
    <property type="evidence" value="ECO:0007669"/>
    <property type="project" value="TreeGrafter"/>
</dbReference>
<dbReference type="AlphaFoldDB" id="A0A1E3QNX8"/>
<dbReference type="SUPFAM" id="SSF54928">
    <property type="entry name" value="RNA-binding domain, RBD"/>
    <property type="match status" value="3"/>
</dbReference>
<dbReference type="PANTHER" id="PTHR47640">
    <property type="entry name" value="TRNA SELENOCYSTEINE 1-ASSOCIATED PROTEIN 1-RELATED-RELATED"/>
    <property type="match status" value="1"/>
</dbReference>
<feature type="domain" description="RRM" evidence="5">
    <location>
        <begin position="50"/>
        <end position="150"/>
    </location>
</feature>
<feature type="region of interest" description="Disordered" evidence="4">
    <location>
        <begin position="308"/>
        <end position="334"/>
    </location>
</feature>
<feature type="region of interest" description="Disordered" evidence="4">
    <location>
        <begin position="1"/>
        <end position="27"/>
    </location>
</feature>
<keyword evidence="1" id="KW-0677">Repeat</keyword>
<dbReference type="SMART" id="SM00360">
    <property type="entry name" value="RRM"/>
    <property type="match status" value="3"/>
</dbReference>
<feature type="region of interest" description="Disordered" evidence="4">
    <location>
        <begin position="596"/>
        <end position="623"/>
    </location>
</feature>
<gene>
    <name evidence="6" type="ORF">BABINDRAFT_161788</name>
</gene>
<keyword evidence="2 3" id="KW-0694">RNA-binding</keyword>
<feature type="domain" description="RRM" evidence="5">
    <location>
        <begin position="163"/>
        <end position="242"/>
    </location>
</feature>
<dbReference type="OrthoDB" id="446113at2759"/>
<feature type="compositionally biased region" description="Low complexity" evidence="4">
    <location>
        <begin position="561"/>
        <end position="578"/>
    </location>
</feature>
<proteinExistence type="predicted"/>
<evidence type="ECO:0000313" key="6">
    <source>
        <dbReference type="EMBL" id="ODQ79385.1"/>
    </source>
</evidence>
<evidence type="ECO:0000256" key="4">
    <source>
        <dbReference type="SAM" id="MobiDB-lite"/>
    </source>
</evidence>
<dbReference type="Pfam" id="PF00076">
    <property type="entry name" value="RRM_1"/>
    <property type="match status" value="3"/>
</dbReference>
<dbReference type="PROSITE" id="PS50102">
    <property type="entry name" value="RRM"/>
    <property type="match status" value="3"/>
</dbReference>
<evidence type="ECO:0000256" key="2">
    <source>
        <dbReference type="ARBA" id="ARBA00022884"/>
    </source>
</evidence>
<evidence type="ECO:0000259" key="5">
    <source>
        <dbReference type="PROSITE" id="PS50102"/>
    </source>
</evidence>
<feature type="domain" description="RRM" evidence="5">
    <location>
        <begin position="346"/>
        <end position="418"/>
    </location>
</feature>